<sequence length="636" mass="72193">MIRRDPSLRLLRLVVTKSGKSAYDEAFHPGVNVIRSEGNSRGKSTIADLIFFALGGDLTEWKAEAGSCDQTFAEVALNGAVLTLRREISVGSRQIPMWVYFGTFVDGIESAAQGWLRLPYARSGDKESFSQLLFRAMGVPEVPAEEANITMHQLLRLMYVDQMTPVSAIFRMEERDSPYRRQAVGDVLCGVLDERIYPSQIRVRQLDREYGEVTGQFSGLMRVLRRVDESLDFSDLLSRTTQTEESRRKALDEIEQLRGARYLSDQKESGGSAALDALRRDLDKVSRDIVAIQRDVDRLVLAIEDADLLISDLERNLIQIRQSQATGQALGPLTFSFCPSCFSPIARASDGHHCHLCKSELEEAHDLSRYARLRNELEMQLKESRELQKVRATDRDALQRRLDGLQRIRSALSDELLDRSRHYLTEADARIEVLTRSVGYFDRELIDLDRDRRLAAEVVDLAAQKERLNKELSELRRNIASWIEAKEQRQSSIYSLISRITAAILEGDISSDIEPVQPDGVRFDFRDNEIVVNEKRGYSASSRTIIKNAFHLAMLFASCADVRMKYPKFLLIDNIEDKGMTPARSHKFQRLILDMSENTEVEHQIIFTTSMPDPVWEGSPHTVGPLYTATAKSLKV</sequence>
<feature type="coiled-coil region" evidence="1">
    <location>
        <begin position="367"/>
        <end position="415"/>
    </location>
</feature>
<protein>
    <recommendedName>
        <fullName evidence="4">Rad50/SbcC-type AAA domain-containing protein</fullName>
    </recommendedName>
</protein>
<dbReference type="InterPro" id="IPR027417">
    <property type="entry name" value="P-loop_NTPase"/>
</dbReference>
<comment type="caution">
    <text evidence="2">The sequence shown here is derived from an EMBL/GenBank/DDBJ whole genome shotgun (WGS) entry which is preliminary data.</text>
</comment>
<evidence type="ECO:0000313" key="3">
    <source>
        <dbReference type="Proteomes" id="UP000544122"/>
    </source>
</evidence>
<reference evidence="2 3" key="1">
    <citation type="submission" date="2020-03" db="EMBL/GenBank/DDBJ databases">
        <title>Bradyrhizobium diversity isolated from nodules of Indigofera sp.</title>
        <authorList>
            <person name="Klepa M."/>
            <person name="Helene L."/>
            <person name="Hungria M."/>
        </authorList>
    </citation>
    <scope>NUCLEOTIDE SEQUENCE [LARGE SCALE GENOMIC DNA]</scope>
    <source>
        <strain evidence="2 3">WSM 1791</strain>
    </source>
</reference>
<dbReference type="Proteomes" id="UP000544122">
    <property type="component" value="Unassembled WGS sequence"/>
</dbReference>
<dbReference type="RefSeq" id="WP_171580147.1">
    <property type="nucleotide sequence ID" value="NZ_JAAVLX010000004.1"/>
</dbReference>
<gene>
    <name evidence="2" type="ORF">HCN58_15135</name>
</gene>
<evidence type="ECO:0000256" key="1">
    <source>
        <dbReference type="SAM" id="Coils"/>
    </source>
</evidence>
<keyword evidence="1" id="KW-0175">Coiled coil</keyword>
<name>A0A7Y4LW85_9BRAD</name>
<accession>A0A7Y4LW85</accession>
<evidence type="ECO:0008006" key="4">
    <source>
        <dbReference type="Google" id="ProtNLM"/>
    </source>
</evidence>
<feature type="coiled-coil region" evidence="1">
    <location>
        <begin position="275"/>
        <end position="323"/>
    </location>
</feature>
<evidence type="ECO:0000313" key="2">
    <source>
        <dbReference type="EMBL" id="NOJ40921.1"/>
    </source>
</evidence>
<dbReference type="EMBL" id="JAAVLX010000004">
    <property type="protein sequence ID" value="NOJ40921.1"/>
    <property type="molecule type" value="Genomic_DNA"/>
</dbReference>
<keyword evidence="3" id="KW-1185">Reference proteome</keyword>
<feature type="coiled-coil region" evidence="1">
    <location>
        <begin position="451"/>
        <end position="485"/>
    </location>
</feature>
<dbReference type="Gene3D" id="3.40.50.300">
    <property type="entry name" value="P-loop containing nucleotide triphosphate hydrolases"/>
    <property type="match status" value="2"/>
</dbReference>
<organism evidence="2 3">
    <name type="scientific">Bradyrhizobium australiense</name>
    <dbReference type="NCBI Taxonomy" id="2721161"/>
    <lineage>
        <taxon>Bacteria</taxon>
        <taxon>Pseudomonadati</taxon>
        <taxon>Pseudomonadota</taxon>
        <taxon>Alphaproteobacteria</taxon>
        <taxon>Hyphomicrobiales</taxon>
        <taxon>Nitrobacteraceae</taxon>
        <taxon>Bradyrhizobium</taxon>
    </lineage>
</organism>
<proteinExistence type="predicted"/>
<dbReference type="AlphaFoldDB" id="A0A7Y4LW85"/>